<evidence type="ECO:0000259" key="12">
    <source>
        <dbReference type="Pfam" id="PF00593"/>
    </source>
</evidence>
<accession>A0ABX5S013</accession>
<dbReference type="Pfam" id="PF07715">
    <property type="entry name" value="Plug"/>
    <property type="match status" value="1"/>
</dbReference>
<keyword evidence="8 14" id="KW-0675">Receptor</keyword>
<dbReference type="Gene3D" id="2.40.170.20">
    <property type="entry name" value="TonB-dependent receptor, beta-barrel domain"/>
    <property type="match status" value="1"/>
</dbReference>
<keyword evidence="6 11" id="KW-0798">TonB box</keyword>
<dbReference type="InterPro" id="IPR037066">
    <property type="entry name" value="Plug_dom_sf"/>
</dbReference>
<dbReference type="SUPFAM" id="SSF56935">
    <property type="entry name" value="Porins"/>
    <property type="match status" value="1"/>
</dbReference>
<dbReference type="InterPro" id="IPR012910">
    <property type="entry name" value="Plug_dom"/>
</dbReference>
<evidence type="ECO:0000313" key="14">
    <source>
        <dbReference type="EMBL" id="QBI03353.1"/>
    </source>
</evidence>
<dbReference type="PANTHER" id="PTHR47234">
    <property type="match status" value="1"/>
</dbReference>
<dbReference type="InterPro" id="IPR036942">
    <property type="entry name" value="Beta-barrel_TonB_sf"/>
</dbReference>
<dbReference type="InterPro" id="IPR039426">
    <property type="entry name" value="TonB-dep_rcpt-like"/>
</dbReference>
<gene>
    <name evidence="14" type="ORF">EYF70_22905</name>
</gene>
<organism evidence="14 15">
    <name type="scientific">Pseudoduganella albidiflava</name>
    <dbReference type="NCBI Taxonomy" id="321983"/>
    <lineage>
        <taxon>Bacteria</taxon>
        <taxon>Pseudomonadati</taxon>
        <taxon>Pseudomonadota</taxon>
        <taxon>Betaproteobacteria</taxon>
        <taxon>Burkholderiales</taxon>
        <taxon>Oxalobacteraceae</taxon>
        <taxon>Telluria group</taxon>
        <taxon>Pseudoduganella</taxon>
    </lineage>
</organism>
<keyword evidence="3 10" id="KW-0813">Transport</keyword>
<dbReference type="Proteomes" id="UP000292307">
    <property type="component" value="Chromosome"/>
</dbReference>
<dbReference type="Gene3D" id="2.170.130.10">
    <property type="entry name" value="TonB-dependent receptor, plug domain"/>
    <property type="match status" value="1"/>
</dbReference>
<evidence type="ECO:0000256" key="11">
    <source>
        <dbReference type="RuleBase" id="RU003357"/>
    </source>
</evidence>
<evidence type="ECO:0000256" key="7">
    <source>
        <dbReference type="ARBA" id="ARBA00023136"/>
    </source>
</evidence>
<evidence type="ECO:0000256" key="3">
    <source>
        <dbReference type="ARBA" id="ARBA00022448"/>
    </source>
</evidence>
<evidence type="ECO:0000256" key="1">
    <source>
        <dbReference type="ARBA" id="ARBA00004571"/>
    </source>
</evidence>
<evidence type="ECO:0000256" key="6">
    <source>
        <dbReference type="ARBA" id="ARBA00023077"/>
    </source>
</evidence>
<evidence type="ECO:0000313" key="15">
    <source>
        <dbReference type="Proteomes" id="UP000292307"/>
    </source>
</evidence>
<proteinExistence type="inferred from homology"/>
<keyword evidence="15" id="KW-1185">Reference proteome</keyword>
<protein>
    <submittedName>
        <fullName evidence="14">TonB-dependent receptor</fullName>
    </submittedName>
</protein>
<keyword evidence="7 10" id="KW-0472">Membrane</keyword>
<reference evidence="14 15" key="1">
    <citation type="submission" date="2019-02" db="EMBL/GenBank/DDBJ databases">
        <title>Draft Genome Sequences of Six Type Strains of the Genus Massilia.</title>
        <authorList>
            <person name="Miess H."/>
            <person name="Frediansyhah A."/>
            <person name="Gross H."/>
        </authorList>
    </citation>
    <scope>NUCLEOTIDE SEQUENCE [LARGE SCALE GENOMIC DNA]</scope>
    <source>
        <strain evidence="14 15">DSM 17472</strain>
    </source>
</reference>
<dbReference type="PROSITE" id="PS52016">
    <property type="entry name" value="TONB_DEPENDENT_REC_3"/>
    <property type="match status" value="1"/>
</dbReference>
<evidence type="ECO:0000256" key="8">
    <source>
        <dbReference type="ARBA" id="ARBA00023170"/>
    </source>
</evidence>
<comment type="similarity">
    <text evidence="2 10 11">Belongs to the TonB-dependent receptor family.</text>
</comment>
<evidence type="ECO:0000259" key="13">
    <source>
        <dbReference type="Pfam" id="PF07715"/>
    </source>
</evidence>
<dbReference type="CDD" id="cd01347">
    <property type="entry name" value="ligand_gated_channel"/>
    <property type="match status" value="1"/>
</dbReference>
<keyword evidence="4 10" id="KW-1134">Transmembrane beta strand</keyword>
<dbReference type="PANTHER" id="PTHR47234:SF2">
    <property type="entry name" value="TONB-DEPENDENT RECEPTOR"/>
    <property type="match status" value="1"/>
</dbReference>
<name>A0ABX5S013_9BURK</name>
<evidence type="ECO:0000256" key="9">
    <source>
        <dbReference type="ARBA" id="ARBA00023237"/>
    </source>
</evidence>
<evidence type="ECO:0000256" key="10">
    <source>
        <dbReference type="PROSITE-ProRule" id="PRU01360"/>
    </source>
</evidence>
<evidence type="ECO:0000256" key="4">
    <source>
        <dbReference type="ARBA" id="ARBA00022452"/>
    </source>
</evidence>
<comment type="subcellular location">
    <subcellularLocation>
        <location evidence="1 10">Cell outer membrane</location>
        <topology evidence="1 10">Multi-pass membrane protein</topology>
    </subcellularLocation>
</comment>
<keyword evidence="5 10" id="KW-0812">Transmembrane</keyword>
<feature type="domain" description="TonB-dependent receptor plug" evidence="13">
    <location>
        <begin position="75"/>
        <end position="187"/>
    </location>
</feature>
<evidence type="ECO:0000256" key="2">
    <source>
        <dbReference type="ARBA" id="ARBA00009810"/>
    </source>
</evidence>
<dbReference type="EMBL" id="CP036401">
    <property type="protein sequence ID" value="QBI03353.1"/>
    <property type="molecule type" value="Genomic_DNA"/>
</dbReference>
<feature type="domain" description="TonB-dependent receptor-like beta-barrel" evidence="12">
    <location>
        <begin position="364"/>
        <end position="886"/>
    </location>
</feature>
<evidence type="ECO:0000256" key="5">
    <source>
        <dbReference type="ARBA" id="ARBA00022692"/>
    </source>
</evidence>
<dbReference type="InterPro" id="IPR000531">
    <property type="entry name" value="Beta-barrel_TonB"/>
</dbReference>
<sequence length="925" mass="99540">MCDRANRAQPRDARVRTMTLELTMIKETTLSHSIRLICAAGLAGMIAVPALAQTTDQPIQRVQVTGSAIKHIDAETAVPITVVKMDQLRAEGITTVEQVLSTVSAMQATQGTSQVVGLGTGGASFADMRGIGQNKTLVLLNGRRLANNAFDSSAPDLNMIPFAAIERVEVLRDGASSLYGSDAVGGVINFITKKDFTGGVVTVGGDSPHHQGGQGLNSNIGLGFGDLDTDGWNFFAMGDFQKQRAIGGLDRDFNTRYAGGLSGSTSPANYYQEGDAGNPAAPDCTSSPNLVTNGTSCRMTTSSFVDYVPRSERATGLFKGTLKLPNNHELGLEYLISRSKVESAIAPVPYGGLIMNRTLTNGALNPYYPGNPGGVTPNILLDPEFIGESGLPEGAEPGYINVMWRNLPGGSRADENINRQQRFVASLSGKVAGWDYQTALSYNENKVKVNLNGYSNGDIITKGVLDGVINPFGEQTAAGLDLIHSAALNGNIQNAKGTTKTFDVNASRELADWLGAGRAAALAIGAVASREHFVQASNTEYAEKVVASTGIDPTAHNEGSRTVYAAYGELNVPLLKTLDVTAAVRYDKYSDFGNSTNPKFSFRWQPAPEVLVRGSYSTGFRAPSLYEINASQTYTNTSTQNDPVNCPNGTPIPGKGSATNCRVQFQKLEGGNQNLDPEESKNATLGIVYEGVKNLTLSADLWAIKLEHQIDGLSEDDVFANGAKYAALYHRNAAGNLSIDGSQCVTPANCGYVDLRTQNLGDIKTHGVDLAAQYRLRTGDFGTYNFALNSTWVHGFKYQTSQGGEWIDRLGAYRGIGPVFRWQNTANVRWNLRQLGAGLTANHKSGYLDADNAFEENHRVASYTTIDGYLSWTQPKGYAVTFGVRNMFDRDPPLSYQEDTFQAGYDPRFASAIGRTFYLRASYSF</sequence>
<dbReference type="Pfam" id="PF00593">
    <property type="entry name" value="TonB_dep_Rec_b-barrel"/>
    <property type="match status" value="1"/>
</dbReference>
<keyword evidence="9 10" id="KW-0998">Cell outer membrane</keyword>